<organism evidence="1 2">
    <name type="scientific">Pseudomonas brassicacearum subsp. neoaurantiaca</name>
    <dbReference type="NCBI Taxonomy" id="494916"/>
    <lineage>
        <taxon>Bacteria</taxon>
        <taxon>Pseudomonadati</taxon>
        <taxon>Pseudomonadota</taxon>
        <taxon>Gammaproteobacteria</taxon>
        <taxon>Pseudomonadales</taxon>
        <taxon>Pseudomonadaceae</taxon>
        <taxon>Pseudomonas</taxon>
    </lineage>
</organism>
<evidence type="ECO:0000313" key="2">
    <source>
        <dbReference type="Proteomes" id="UP000572407"/>
    </source>
</evidence>
<reference evidence="1 2" key="1">
    <citation type="submission" date="2019-06" db="EMBL/GenBank/DDBJ databases">
        <title>Analysis of the biodiversity of Brassica napus bacterial endophytes for the selection of potential efficient biofertilizers for rapeseed crops.</title>
        <authorList>
            <person name="Jimenez-Gomez A."/>
            <person name="Saati-Santamaria Z."/>
            <person name="Menendez E."/>
            <person name="Rivas R."/>
            <person name="Mateos P.F."/>
            <person name="Velazquez E."/>
            <person name="Garcia-Fraile P."/>
        </authorList>
    </citation>
    <scope>NUCLEOTIDE SEQUENCE [LARGE SCALE GENOMIC DNA]</scope>
    <source>
        <strain evidence="1 2">CDVBN10</strain>
    </source>
</reference>
<proteinExistence type="predicted"/>
<evidence type="ECO:0000313" key="1">
    <source>
        <dbReference type="EMBL" id="MBA1378140.1"/>
    </source>
</evidence>
<protein>
    <submittedName>
        <fullName evidence="1">Uncharacterized protein</fullName>
    </submittedName>
</protein>
<dbReference type="EMBL" id="VDLV01000011">
    <property type="protein sequence ID" value="MBA1378140.1"/>
    <property type="molecule type" value="Genomic_DNA"/>
</dbReference>
<accession>A0A7V8UC13</accession>
<name>A0A7V8UC13_9PSED</name>
<comment type="caution">
    <text evidence="1">The sequence shown here is derived from an EMBL/GenBank/DDBJ whole genome shotgun (WGS) entry which is preliminary data.</text>
</comment>
<gene>
    <name evidence="1" type="ORF">FHK92_10000</name>
</gene>
<dbReference type="Proteomes" id="UP000572407">
    <property type="component" value="Unassembled WGS sequence"/>
</dbReference>
<dbReference type="AlphaFoldDB" id="A0A7V8UC13"/>
<sequence length="78" mass="8315">MWRGSLLPFGCAAVVERPTRGSWMTTPATFGAAAPPSGSKLPRHKSLDVYLDNLGVGTGARALRHCLQLRQNPPTCAP</sequence>